<keyword evidence="2" id="KW-1185">Reference proteome</keyword>
<evidence type="ECO:0008006" key="3">
    <source>
        <dbReference type="Google" id="ProtNLM"/>
    </source>
</evidence>
<dbReference type="Proteomes" id="UP001185254">
    <property type="component" value="Unassembled WGS sequence"/>
</dbReference>
<gene>
    <name evidence="1" type="ORF">J2776_004030</name>
</gene>
<accession>A0ABU1L279</accession>
<comment type="caution">
    <text evidence="1">The sequence shown here is derived from an EMBL/GenBank/DDBJ whole genome shotgun (WGS) entry which is preliminary data.</text>
</comment>
<dbReference type="EMBL" id="JAVDQN010000003">
    <property type="protein sequence ID" value="MDR6377330.1"/>
    <property type="molecule type" value="Genomic_DNA"/>
</dbReference>
<reference evidence="1 2" key="1">
    <citation type="submission" date="2023-07" db="EMBL/GenBank/DDBJ databases">
        <title>Sorghum-associated microbial communities from plants grown in Nebraska, USA.</title>
        <authorList>
            <person name="Schachtman D."/>
        </authorList>
    </citation>
    <scope>NUCLEOTIDE SEQUENCE [LARGE SCALE GENOMIC DNA]</scope>
    <source>
        <strain evidence="1 2">DS1039</strain>
    </source>
</reference>
<protein>
    <recommendedName>
        <fullName evidence="3">Transcriptional regulator</fullName>
    </recommendedName>
</protein>
<dbReference type="RefSeq" id="WP_310067870.1">
    <property type="nucleotide sequence ID" value="NZ_JAVDQN010000003.1"/>
</dbReference>
<sequence>MKLWKERLNYSGSQMAQILGLKSSRRWRELVDENKPQGIAPANLFMGVALTILPQKEINRVLEEMREIGAVIDLDAAPDSSELAGDHIS</sequence>
<organism evidence="1 2">
    <name type="scientific">Paraburkholderia caledonica</name>
    <dbReference type="NCBI Taxonomy" id="134536"/>
    <lineage>
        <taxon>Bacteria</taxon>
        <taxon>Pseudomonadati</taxon>
        <taxon>Pseudomonadota</taxon>
        <taxon>Betaproteobacteria</taxon>
        <taxon>Burkholderiales</taxon>
        <taxon>Burkholderiaceae</taxon>
        <taxon>Paraburkholderia</taxon>
    </lineage>
</organism>
<name>A0ABU1L279_9BURK</name>
<evidence type="ECO:0000313" key="2">
    <source>
        <dbReference type="Proteomes" id="UP001185254"/>
    </source>
</evidence>
<evidence type="ECO:0000313" key="1">
    <source>
        <dbReference type="EMBL" id="MDR6377330.1"/>
    </source>
</evidence>
<proteinExistence type="predicted"/>